<dbReference type="InParanoid" id="A0A2R5GIB4"/>
<dbReference type="PANTHER" id="PTHR31152:SF1">
    <property type="entry name" value="PLAC8 FAMILY PROTEIN"/>
    <property type="match status" value="1"/>
</dbReference>
<dbReference type="Proteomes" id="UP000241890">
    <property type="component" value="Unassembled WGS sequence"/>
</dbReference>
<gene>
    <name evidence="2" type="ORF">FCC1311_056892</name>
</gene>
<evidence type="ECO:0000256" key="1">
    <source>
        <dbReference type="SAM" id="MobiDB-lite"/>
    </source>
</evidence>
<dbReference type="EMBL" id="BEYU01000058">
    <property type="protein sequence ID" value="GBG29468.1"/>
    <property type="molecule type" value="Genomic_DNA"/>
</dbReference>
<comment type="caution">
    <text evidence="2">The sequence shown here is derived from an EMBL/GenBank/DDBJ whole genome shotgun (WGS) entry which is preliminary data.</text>
</comment>
<evidence type="ECO:0000313" key="2">
    <source>
        <dbReference type="EMBL" id="GBG29468.1"/>
    </source>
</evidence>
<name>A0A2R5GIB4_9STRA</name>
<dbReference type="AlphaFoldDB" id="A0A2R5GIB4"/>
<feature type="region of interest" description="Disordered" evidence="1">
    <location>
        <begin position="192"/>
        <end position="234"/>
    </location>
</feature>
<dbReference type="OrthoDB" id="998115at2759"/>
<sequence>MVDCFACCFCFPDDPVEDDPRIQHANRWKVLMKDAPTEETLWCCYGAFCPVCAAYQLRTRALGYNMNNYRCCQGYLQFCCISPGNMGEENCPEFCLCMEVCCCLSCSISATRFMIMDQYSIVSDPCDNRIIRFNNFMQILSCVLNLLSICIEELYVRIFREAAQIVDLIAKIVYMVTFGCMAAQMKSEMEFREKQGQGPNAGSHAPATVEMNRGTGATGGHVQQQHQQQTTIPVVEAKPVNDVERY</sequence>
<accession>A0A2R5GIB4</accession>
<reference evidence="2 3" key="1">
    <citation type="submission" date="2017-12" db="EMBL/GenBank/DDBJ databases">
        <title>Sequencing, de novo assembly and annotation of complete genome of a new Thraustochytrid species, strain FCC1311.</title>
        <authorList>
            <person name="Sedici K."/>
            <person name="Godart F."/>
            <person name="Aiese Cigliano R."/>
            <person name="Sanseverino W."/>
            <person name="Barakat M."/>
            <person name="Ortet P."/>
            <person name="Marechal E."/>
            <person name="Cagnac O."/>
            <person name="Amato A."/>
        </authorList>
    </citation>
    <scope>NUCLEOTIDE SEQUENCE [LARGE SCALE GENOMIC DNA]</scope>
</reference>
<proteinExistence type="predicted"/>
<organism evidence="2 3">
    <name type="scientific">Hondaea fermentalgiana</name>
    <dbReference type="NCBI Taxonomy" id="2315210"/>
    <lineage>
        <taxon>Eukaryota</taxon>
        <taxon>Sar</taxon>
        <taxon>Stramenopiles</taxon>
        <taxon>Bigyra</taxon>
        <taxon>Labyrinthulomycetes</taxon>
        <taxon>Thraustochytrida</taxon>
        <taxon>Thraustochytriidae</taxon>
        <taxon>Hondaea</taxon>
    </lineage>
</organism>
<protein>
    <submittedName>
        <fullName evidence="2">Uncharacterized protein</fullName>
    </submittedName>
</protein>
<dbReference type="PANTHER" id="PTHR31152">
    <property type="entry name" value="PLAC8 FAMILY PROTEIN"/>
    <property type="match status" value="1"/>
</dbReference>
<feature type="compositionally biased region" description="Low complexity" evidence="1">
    <location>
        <begin position="220"/>
        <end position="231"/>
    </location>
</feature>
<keyword evidence="3" id="KW-1185">Reference proteome</keyword>
<evidence type="ECO:0000313" key="3">
    <source>
        <dbReference type="Proteomes" id="UP000241890"/>
    </source>
</evidence>